<dbReference type="SMART" id="SM00745">
    <property type="entry name" value="MIT"/>
    <property type="match status" value="1"/>
</dbReference>
<dbReference type="SUPFAM" id="SSF54001">
    <property type="entry name" value="Cysteine proteinases"/>
    <property type="match status" value="1"/>
</dbReference>
<dbReference type="InterPro" id="IPR022682">
    <property type="entry name" value="Calpain_domain_III"/>
</dbReference>
<feature type="active site" evidence="5 6">
    <location>
        <position position="278"/>
    </location>
</feature>
<dbReference type="GO" id="GO:0004198">
    <property type="term" value="F:calcium-dependent cysteine-type endopeptidase activity"/>
    <property type="evidence" value="ECO:0007669"/>
    <property type="project" value="InterPro"/>
</dbReference>
<evidence type="ECO:0000256" key="3">
    <source>
        <dbReference type="ARBA" id="ARBA00022801"/>
    </source>
</evidence>
<dbReference type="AlphaFoldDB" id="A0A811KK22"/>
<keyword evidence="3 6" id="KW-0378">Hydrolase</keyword>
<dbReference type="PANTHER" id="PTHR46143">
    <property type="entry name" value="CALPAIN-7"/>
    <property type="match status" value="1"/>
</dbReference>
<dbReference type="PANTHER" id="PTHR46143:SF1">
    <property type="entry name" value="CALPAIN-7"/>
    <property type="match status" value="1"/>
</dbReference>
<dbReference type="Gene3D" id="2.60.120.380">
    <property type="match status" value="2"/>
</dbReference>
<reference evidence="8" key="1">
    <citation type="submission" date="2020-09" db="EMBL/GenBank/DDBJ databases">
        <authorList>
            <person name="Kikuchi T."/>
        </authorList>
    </citation>
    <scope>NUCLEOTIDE SEQUENCE</scope>
    <source>
        <strain evidence="8">SH1</strain>
    </source>
</reference>
<dbReference type="InterPro" id="IPR051297">
    <property type="entry name" value="PalB/RIM13"/>
</dbReference>
<feature type="domain" description="Calpain catalytic" evidence="7">
    <location>
        <begin position="249"/>
        <end position="528"/>
    </location>
</feature>
<keyword evidence="2 6" id="KW-0645">Protease</keyword>
<dbReference type="Proteomes" id="UP000614601">
    <property type="component" value="Unassembled WGS sequence"/>
</dbReference>
<evidence type="ECO:0000313" key="9">
    <source>
        <dbReference type="Proteomes" id="UP000614601"/>
    </source>
</evidence>
<dbReference type="Gene3D" id="3.90.70.10">
    <property type="entry name" value="Cysteine proteinases"/>
    <property type="match status" value="1"/>
</dbReference>
<organism evidence="8 9">
    <name type="scientific">Bursaphelenchus okinawaensis</name>
    <dbReference type="NCBI Taxonomy" id="465554"/>
    <lineage>
        <taxon>Eukaryota</taxon>
        <taxon>Metazoa</taxon>
        <taxon>Ecdysozoa</taxon>
        <taxon>Nematoda</taxon>
        <taxon>Chromadorea</taxon>
        <taxon>Rhabditida</taxon>
        <taxon>Tylenchina</taxon>
        <taxon>Tylenchomorpha</taxon>
        <taxon>Aphelenchoidea</taxon>
        <taxon>Aphelenchoididae</taxon>
        <taxon>Bursaphelenchus</taxon>
    </lineage>
</organism>
<dbReference type="PROSITE" id="PS50203">
    <property type="entry name" value="CALPAIN_CAT"/>
    <property type="match status" value="1"/>
</dbReference>
<dbReference type="SUPFAM" id="SSF49758">
    <property type="entry name" value="Calpain large subunit, middle domain (domain III)"/>
    <property type="match status" value="2"/>
</dbReference>
<name>A0A811KK22_9BILA</name>
<evidence type="ECO:0000256" key="1">
    <source>
        <dbReference type="ARBA" id="ARBA00007623"/>
    </source>
</evidence>
<dbReference type="Pfam" id="PF04212">
    <property type="entry name" value="MIT"/>
    <property type="match status" value="1"/>
</dbReference>
<protein>
    <recommendedName>
        <fullName evidence="7">Calpain catalytic domain-containing protein</fullName>
    </recommendedName>
</protein>
<dbReference type="InterPro" id="IPR001300">
    <property type="entry name" value="Peptidase_C2_calpain_cat"/>
</dbReference>
<evidence type="ECO:0000256" key="2">
    <source>
        <dbReference type="ARBA" id="ARBA00022670"/>
    </source>
</evidence>
<dbReference type="SMART" id="SM00720">
    <property type="entry name" value="calpain_III"/>
    <property type="match status" value="1"/>
</dbReference>
<dbReference type="InterPro" id="IPR022684">
    <property type="entry name" value="Calpain_cysteine_protease"/>
</dbReference>
<dbReference type="InterPro" id="IPR036181">
    <property type="entry name" value="MIT_dom_sf"/>
</dbReference>
<dbReference type="GO" id="GO:0006508">
    <property type="term" value="P:proteolysis"/>
    <property type="evidence" value="ECO:0007669"/>
    <property type="project" value="UniProtKB-KW"/>
</dbReference>
<dbReference type="Pfam" id="PF00648">
    <property type="entry name" value="Peptidase_C2"/>
    <property type="match status" value="1"/>
</dbReference>
<accession>A0A811KK22</accession>
<dbReference type="CDD" id="cd00044">
    <property type="entry name" value="CysPc"/>
    <property type="match status" value="1"/>
</dbReference>
<dbReference type="SUPFAM" id="SSF116846">
    <property type="entry name" value="MIT domain"/>
    <property type="match status" value="2"/>
</dbReference>
<dbReference type="Gene3D" id="1.20.58.80">
    <property type="entry name" value="Phosphotransferase system, lactose/cellobiose-type IIA subunit"/>
    <property type="match status" value="2"/>
</dbReference>
<proteinExistence type="inferred from homology"/>
<dbReference type="OrthoDB" id="167576at2759"/>
<feature type="active site" evidence="5 6">
    <location>
        <position position="446"/>
    </location>
</feature>
<dbReference type="Proteomes" id="UP000783686">
    <property type="component" value="Unassembled WGS sequence"/>
</dbReference>
<evidence type="ECO:0000313" key="8">
    <source>
        <dbReference type="EMBL" id="CAD5215688.1"/>
    </source>
</evidence>
<dbReference type="SMART" id="SM00230">
    <property type="entry name" value="CysPc"/>
    <property type="match status" value="1"/>
</dbReference>
<comment type="caution">
    <text evidence="8">The sequence shown here is derived from an EMBL/GenBank/DDBJ whole genome shotgun (WGS) entry which is preliminary data.</text>
</comment>
<dbReference type="PRINTS" id="PR00704">
    <property type="entry name" value="CALPAIN"/>
</dbReference>
<evidence type="ECO:0000256" key="4">
    <source>
        <dbReference type="ARBA" id="ARBA00022807"/>
    </source>
</evidence>
<comment type="similarity">
    <text evidence="1">Belongs to the peptidase C2 family.</text>
</comment>
<dbReference type="InterPro" id="IPR038765">
    <property type="entry name" value="Papain-like_cys_pep_sf"/>
</dbReference>
<dbReference type="InterPro" id="IPR007330">
    <property type="entry name" value="MIT_dom"/>
</dbReference>
<dbReference type="EMBL" id="CAJFCW020000003">
    <property type="protein sequence ID" value="CAG9104578.1"/>
    <property type="molecule type" value="Genomic_DNA"/>
</dbReference>
<feature type="active site" evidence="5 6">
    <location>
        <position position="466"/>
    </location>
</feature>
<dbReference type="InterPro" id="IPR022683">
    <property type="entry name" value="Calpain_III"/>
</dbReference>
<keyword evidence="9" id="KW-1185">Reference proteome</keyword>
<sequence length="801" mass="91489">MDAANYYAKQAIAYDSSGHFQAAEYFYLEAARSLETLVQHGKANSKLLETAGKYKKRAEVIRVKEECAVSENVRSTDQSNEDRIEFVLSQGLLKDEAGNLQEALSLYTQGVEYCLEFAKQTTCNEVKRKFQELATIAIERAEKLKKLLDDSLLPAFPDVPVDDITNIEIPRGEEGIPAEQHHTVAKKGQDCLNGEELKLLAFTSKINGISYMPFLNDHLRERFAFPMPFTDRDGLLVLSEKQKARLKGWFRLSDLCQEPKIIENINSATIKQNFVSDCSFVASLAVAAQYERKFKKPLMTNIIYPQDKNRRPVYNPCGKYMVKLYLNGILRKVLIDDRLPVGGEGEFLCSYSQKKNEFWVQLLEKAYMKVMGGYDFPGSNSNIDLNALTGWIPERIPLHSKTDPFDKDTIFEKLFQRYGQGHCLVTLATGKMEESEVERSGLVDSHAYAVLDLRKFKDKKLLLLKNPWTHLRWKGRYSEKDTQSWTPEWCKALDYNPKDAQQFDDGVFWIDLESVAHFFDVFYVNWDPQLFPFNYVLHSCWSAGQGPIKDLYTVSDNPQYRLEVNNKFGVAVVWILLSRHIVDKKDFEHNKEYITVVVYPTGKRIHLPAFPKPLIDGARINSPHYLCQLKITEPGLQKYTLLVAQYEKSTTIYYTLRLYSSTEFSCMEIKQLQKQKTVSGEWKGLNAGGCGNGASRETVGNNPIFQLELDDGSDENTVFIDLRGPKQYSVGFEVVQVSSRRNKTFSKCNSGDFRSGCTVLELRSVPSGVYSIMPMTFQQGQEGPFLLQVQSHTGFKLKRVQ</sequence>
<dbReference type="Pfam" id="PF01067">
    <property type="entry name" value="Calpain_III"/>
    <property type="match status" value="1"/>
</dbReference>
<gene>
    <name evidence="8" type="ORF">BOKJ2_LOCUS6218</name>
</gene>
<keyword evidence="4 6" id="KW-0788">Thiol protease</keyword>
<evidence type="ECO:0000256" key="6">
    <source>
        <dbReference type="PROSITE-ProRule" id="PRU00239"/>
    </source>
</evidence>
<dbReference type="InterPro" id="IPR036213">
    <property type="entry name" value="Calpain_III_sf"/>
</dbReference>
<dbReference type="EMBL" id="CAJFDH010000003">
    <property type="protein sequence ID" value="CAD5215688.1"/>
    <property type="molecule type" value="Genomic_DNA"/>
</dbReference>
<evidence type="ECO:0000256" key="5">
    <source>
        <dbReference type="PIRSR" id="PIRSR622684-1"/>
    </source>
</evidence>
<evidence type="ECO:0000259" key="7">
    <source>
        <dbReference type="PROSITE" id="PS50203"/>
    </source>
</evidence>